<protein>
    <recommendedName>
        <fullName evidence="3">F-box domain-containing protein</fullName>
    </recommendedName>
</protein>
<evidence type="ECO:0008006" key="3">
    <source>
        <dbReference type="Google" id="ProtNLM"/>
    </source>
</evidence>
<dbReference type="HOGENOM" id="CLU_417472_0_0_1"/>
<dbReference type="OrthoDB" id="2884925at2759"/>
<gene>
    <name evidence="1" type="ORF">M422DRAFT_69134</name>
</gene>
<keyword evidence="2" id="KW-1185">Reference proteome</keyword>
<dbReference type="AlphaFoldDB" id="A0A0C9VA74"/>
<evidence type="ECO:0000313" key="2">
    <source>
        <dbReference type="Proteomes" id="UP000054279"/>
    </source>
</evidence>
<dbReference type="EMBL" id="KN837161">
    <property type="protein sequence ID" value="KIJ38402.1"/>
    <property type="molecule type" value="Genomic_DNA"/>
</dbReference>
<accession>A0A0C9VA74</accession>
<sequence>MDIDPSVSETALEKSGSSMLIDDDVSNLTISPTQLNIDSNLLDIRRQNDEILINTLPLEILTQIFLFSPSVYPPTISKPWFSASYNQMGQYYYIAWVCYKWREIVMNNAVFWTHVDIYEHPEGFINQVLHLSKESGLRLYSTIPRLKTTPPPIRSYIHILQTQSQLLRHVLQTQWHRIHSIHLNIMDRIWNMIYPILTDAAPALRHFTVIVESGGDVTRSNQPLPMSHLFSRASPARGLRFYLPDYGAVNTLVIDWASLIDMTFPHLRDLRLGTRAYAKDHSLLPSILELLRGVRQLETLEIFLHYKPNSLPGNIIMLHGFMPSKEAIIEMPRLTTLMLSSGESLLLLPYLTLPQLRLLKLKIDTSIDAHLLPRALVDVFNFASIISIHGCIERDNTINSGYACLIGTSTLSTDESTKGLSCMHLTREVEDKSYDLVPPPDLPEPGQFAFHICSPDGPQYFSCIMPKLQERLTALEELVFSSDATVDDDMVLEEEQDHDHWYNIQCDLLRASASLHTLVLNDYNGARLIKNLPDLCPGLENLEYIQQYDSSFRIEIGVLDPDMLLDIVENGCRALKKIRIIQAPDLLNYMDVFQAELPGVEVEIVDSECTINRNDWQDYDTHIWEDTDSDSAHSNNSFPDWEPMDDDFPRSIAYKLT</sequence>
<organism evidence="1 2">
    <name type="scientific">Sphaerobolus stellatus (strain SS14)</name>
    <dbReference type="NCBI Taxonomy" id="990650"/>
    <lineage>
        <taxon>Eukaryota</taxon>
        <taxon>Fungi</taxon>
        <taxon>Dikarya</taxon>
        <taxon>Basidiomycota</taxon>
        <taxon>Agaricomycotina</taxon>
        <taxon>Agaricomycetes</taxon>
        <taxon>Phallomycetidae</taxon>
        <taxon>Geastrales</taxon>
        <taxon>Sphaerobolaceae</taxon>
        <taxon>Sphaerobolus</taxon>
    </lineage>
</organism>
<dbReference type="Proteomes" id="UP000054279">
    <property type="component" value="Unassembled WGS sequence"/>
</dbReference>
<reference evidence="1 2" key="1">
    <citation type="submission" date="2014-06" db="EMBL/GenBank/DDBJ databases">
        <title>Evolutionary Origins and Diversification of the Mycorrhizal Mutualists.</title>
        <authorList>
            <consortium name="DOE Joint Genome Institute"/>
            <consortium name="Mycorrhizal Genomics Consortium"/>
            <person name="Kohler A."/>
            <person name="Kuo A."/>
            <person name="Nagy L.G."/>
            <person name="Floudas D."/>
            <person name="Copeland A."/>
            <person name="Barry K.W."/>
            <person name="Cichocki N."/>
            <person name="Veneault-Fourrey C."/>
            <person name="LaButti K."/>
            <person name="Lindquist E.A."/>
            <person name="Lipzen A."/>
            <person name="Lundell T."/>
            <person name="Morin E."/>
            <person name="Murat C."/>
            <person name="Riley R."/>
            <person name="Ohm R."/>
            <person name="Sun H."/>
            <person name="Tunlid A."/>
            <person name="Henrissat B."/>
            <person name="Grigoriev I.V."/>
            <person name="Hibbett D.S."/>
            <person name="Martin F."/>
        </authorList>
    </citation>
    <scope>NUCLEOTIDE SEQUENCE [LARGE SCALE GENOMIC DNA]</scope>
    <source>
        <strain evidence="1 2">SS14</strain>
    </source>
</reference>
<proteinExistence type="predicted"/>
<evidence type="ECO:0000313" key="1">
    <source>
        <dbReference type="EMBL" id="KIJ38402.1"/>
    </source>
</evidence>
<name>A0A0C9VA74_SPHS4</name>